<feature type="binding site" evidence="8">
    <location>
        <position position="67"/>
    </location>
    <ligand>
        <name>Zn(2+)</name>
        <dbReference type="ChEBI" id="CHEBI:29105"/>
        <label>2</label>
        <note>catalytic</note>
    </ligand>
</feature>
<evidence type="ECO:0000313" key="10">
    <source>
        <dbReference type="EMBL" id="SLM19506.1"/>
    </source>
</evidence>
<dbReference type="GO" id="GO:0008270">
    <property type="term" value="F:zinc ion binding"/>
    <property type="evidence" value="ECO:0007669"/>
    <property type="project" value="UniProtKB-UniRule"/>
</dbReference>
<feature type="binding site" evidence="8">
    <location>
        <position position="66"/>
    </location>
    <ligand>
        <name>Zn(2+)</name>
        <dbReference type="ChEBI" id="CHEBI:29105"/>
        <label>2</label>
        <note>catalytic</note>
    </ligand>
</feature>
<comment type="subunit">
    <text evidence="1 8">Homodimer.</text>
</comment>
<evidence type="ECO:0000259" key="9">
    <source>
        <dbReference type="SMART" id="SM00849"/>
    </source>
</evidence>
<dbReference type="SMART" id="SM00849">
    <property type="entry name" value="Lactamase_B"/>
    <property type="match status" value="1"/>
</dbReference>
<feature type="binding site" evidence="8">
    <location>
        <position position="211"/>
    </location>
    <ligand>
        <name>Zn(2+)</name>
        <dbReference type="ChEBI" id="CHEBI:29105"/>
        <label>1</label>
        <note>catalytic</note>
    </ligand>
</feature>
<reference evidence="10" key="1">
    <citation type="submission" date="2017-02" db="EMBL/GenBank/DDBJ databases">
        <authorList>
            <person name="Regsiter A."/>
            <person name="William W."/>
        </authorList>
    </citation>
    <scope>NUCLEOTIDE SEQUENCE</scope>
    <source>
        <strain evidence="10">BdmA 4</strain>
    </source>
</reference>
<comment type="similarity">
    <text evidence="8">Belongs to the RNase Z family.</text>
</comment>
<feature type="binding site" evidence="8">
    <location>
        <position position="211"/>
    </location>
    <ligand>
        <name>Zn(2+)</name>
        <dbReference type="ChEBI" id="CHEBI:29105"/>
        <label>2</label>
        <note>catalytic</note>
    </ligand>
</feature>
<feature type="active site" description="Proton acceptor" evidence="8">
    <location>
        <position position="66"/>
    </location>
</feature>
<evidence type="ECO:0000256" key="1">
    <source>
        <dbReference type="ARBA" id="ARBA00011738"/>
    </source>
</evidence>
<sequence length="309" mass="35147">MNLEAFVLGSGGMMPLPYRQLTSMLVRREGELFLFDAGEGTQVSIRRLNLRWKKITAIFISHMHADHVTGLPGILMLSSQVDREEPLYIFGPPKLADYIDQNRRLLDMYINYDIIVQEISERTVVWNGDGYSIRAFPLRHTKMCFGYSLEEAPRPGVFYPEKALSMGVPRGPLWSELQSGKTVTLPGGREVHSSDVMGEPRSGRKFSFVTDSLYFPEISQEVSDSDLFICEGMFEQGLIESAIDKRHMTARQAAQIARDAGNVKRLGLIHYSPRYADRELKVLLDEAREVFPNTVLTKDRMCFPVEFVD</sequence>
<dbReference type="GO" id="GO:0042781">
    <property type="term" value="F:3'-tRNA processing endoribonuclease activity"/>
    <property type="evidence" value="ECO:0007669"/>
    <property type="project" value="UniProtKB-UniRule"/>
</dbReference>
<dbReference type="NCBIfam" id="TIGR02651">
    <property type="entry name" value="RNase_Z"/>
    <property type="match status" value="1"/>
</dbReference>
<evidence type="ECO:0000256" key="8">
    <source>
        <dbReference type="HAMAP-Rule" id="MF_01818"/>
    </source>
</evidence>
<dbReference type="AlphaFoldDB" id="A0A3P3XTB6"/>
<feature type="binding site" evidence="8">
    <location>
        <position position="62"/>
    </location>
    <ligand>
        <name>Zn(2+)</name>
        <dbReference type="ChEBI" id="CHEBI:29105"/>
        <label>1</label>
        <note>catalytic</note>
    </ligand>
</feature>
<organism evidence="10">
    <name type="scientific">uncultured spirochete</name>
    <dbReference type="NCBI Taxonomy" id="156406"/>
    <lineage>
        <taxon>Bacteria</taxon>
        <taxon>Pseudomonadati</taxon>
        <taxon>Spirochaetota</taxon>
        <taxon>Spirochaetia</taxon>
        <taxon>Spirochaetales</taxon>
        <taxon>environmental samples</taxon>
    </lineage>
</organism>
<accession>A0A3P3XTB6</accession>
<dbReference type="InterPro" id="IPR036866">
    <property type="entry name" value="RibonucZ/Hydroxyglut_hydro"/>
</dbReference>
<dbReference type="CDD" id="cd07717">
    <property type="entry name" value="RNaseZ_ZiPD-like_MBL-fold"/>
    <property type="match status" value="1"/>
</dbReference>
<comment type="function">
    <text evidence="8">Zinc phosphodiesterase, which displays some tRNA 3'-processing endonuclease activity. Probably involved in tRNA maturation, by removing a 3'-trailer from precursor tRNA.</text>
</comment>
<dbReference type="EMBL" id="FWDO01000005">
    <property type="protein sequence ID" value="SLM19506.1"/>
    <property type="molecule type" value="Genomic_DNA"/>
</dbReference>
<keyword evidence="2 8" id="KW-0819">tRNA processing</keyword>
<dbReference type="SUPFAM" id="SSF56281">
    <property type="entry name" value="Metallo-hydrolase/oxidoreductase"/>
    <property type="match status" value="1"/>
</dbReference>
<protein>
    <recommendedName>
        <fullName evidence="8">Ribonuclease Z</fullName>
        <shortName evidence="8">RNase Z</shortName>
        <ecNumber evidence="8">3.1.26.11</ecNumber>
    </recommendedName>
    <alternativeName>
        <fullName evidence="8">tRNA 3 endonuclease</fullName>
    </alternativeName>
    <alternativeName>
        <fullName evidence="8">tRNase Z</fullName>
    </alternativeName>
</protein>
<comment type="cofactor">
    <cofactor evidence="8">
        <name>Zn(2+)</name>
        <dbReference type="ChEBI" id="CHEBI:29105"/>
    </cofactor>
    <text evidence="8">Binds 2 Zn(2+) ions.</text>
</comment>
<keyword evidence="6 8" id="KW-0378">Hydrolase</keyword>
<evidence type="ECO:0000256" key="4">
    <source>
        <dbReference type="ARBA" id="ARBA00022723"/>
    </source>
</evidence>
<dbReference type="PANTHER" id="PTHR46018">
    <property type="entry name" value="ZINC PHOSPHODIESTERASE ELAC PROTEIN 1"/>
    <property type="match status" value="1"/>
</dbReference>
<evidence type="ECO:0000256" key="7">
    <source>
        <dbReference type="ARBA" id="ARBA00022833"/>
    </source>
</evidence>
<dbReference type="InterPro" id="IPR001279">
    <property type="entry name" value="Metallo-B-lactamas"/>
</dbReference>
<name>A0A3P3XTB6_9SPIR</name>
<keyword evidence="5 8" id="KW-0255">Endonuclease</keyword>
<comment type="catalytic activity">
    <reaction evidence="8">
        <text>Endonucleolytic cleavage of RNA, removing extra 3' nucleotides from tRNA precursor, generating 3' termini of tRNAs. A 3'-hydroxy group is left at the tRNA terminus and a 5'-phosphoryl group is left at the trailer molecule.</text>
        <dbReference type="EC" id="3.1.26.11"/>
    </reaction>
</comment>
<feature type="domain" description="Metallo-beta-lactamase" evidence="9">
    <location>
        <begin position="20"/>
        <end position="195"/>
    </location>
</feature>
<dbReference type="Pfam" id="PF23023">
    <property type="entry name" value="Anti-Pycsar_Apyc1"/>
    <property type="match status" value="1"/>
</dbReference>
<keyword evidence="4 8" id="KW-0479">Metal-binding</keyword>
<feature type="binding site" evidence="8">
    <location>
        <position position="270"/>
    </location>
    <ligand>
        <name>Zn(2+)</name>
        <dbReference type="ChEBI" id="CHEBI:29105"/>
        <label>2</label>
        <note>catalytic</note>
    </ligand>
</feature>
<keyword evidence="3 8" id="KW-0540">Nuclease</keyword>
<evidence type="ECO:0000256" key="6">
    <source>
        <dbReference type="ARBA" id="ARBA00022801"/>
    </source>
</evidence>
<evidence type="ECO:0000256" key="3">
    <source>
        <dbReference type="ARBA" id="ARBA00022722"/>
    </source>
</evidence>
<keyword evidence="7 8" id="KW-0862">Zinc</keyword>
<evidence type="ECO:0000256" key="2">
    <source>
        <dbReference type="ARBA" id="ARBA00022694"/>
    </source>
</evidence>
<dbReference type="EC" id="3.1.26.11" evidence="8"/>
<evidence type="ECO:0000256" key="5">
    <source>
        <dbReference type="ARBA" id="ARBA00022759"/>
    </source>
</evidence>
<dbReference type="PANTHER" id="PTHR46018:SF2">
    <property type="entry name" value="ZINC PHOSPHODIESTERASE ELAC PROTEIN 1"/>
    <property type="match status" value="1"/>
</dbReference>
<dbReference type="NCBIfam" id="NF000801">
    <property type="entry name" value="PRK00055.1-3"/>
    <property type="match status" value="1"/>
</dbReference>
<dbReference type="HAMAP" id="MF_01818">
    <property type="entry name" value="RNase_Z_BN"/>
    <property type="match status" value="1"/>
</dbReference>
<dbReference type="InterPro" id="IPR013471">
    <property type="entry name" value="RNase_Z/BN"/>
</dbReference>
<proteinExistence type="inferred from homology"/>
<gene>
    <name evidence="8 10" type="primary">rnz</name>
    <name evidence="10" type="ORF">SPIRO4BDMA_51021</name>
</gene>
<feature type="binding site" evidence="8">
    <location>
        <position position="64"/>
    </location>
    <ligand>
        <name>Zn(2+)</name>
        <dbReference type="ChEBI" id="CHEBI:29105"/>
        <label>1</label>
        <note>catalytic</note>
    </ligand>
</feature>
<dbReference type="Gene3D" id="3.60.15.10">
    <property type="entry name" value="Ribonuclease Z/Hydroxyacylglutathione hydrolase-like"/>
    <property type="match status" value="1"/>
</dbReference>
<feature type="binding site" evidence="8">
    <location>
        <position position="140"/>
    </location>
    <ligand>
        <name>Zn(2+)</name>
        <dbReference type="ChEBI" id="CHEBI:29105"/>
        <label>1</label>
        <note>catalytic</note>
    </ligand>
</feature>